<dbReference type="KEGG" id="str:Sterm_4168"/>
<reference evidence="1 2" key="1">
    <citation type="journal article" date="2010" name="Stand. Genomic Sci.">
        <title>Complete genome sequence of Sebaldella termitidis type strain (NCTC 11300).</title>
        <authorList>
            <person name="Harmon-Smith M."/>
            <person name="Celia L."/>
            <person name="Chertkov O."/>
            <person name="Lapidus A."/>
            <person name="Copeland A."/>
            <person name="Glavina Del Rio T."/>
            <person name="Nolan M."/>
            <person name="Lucas S."/>
            <person name="Tice H."/>
            <person name="Cheng J.F."/>
            <person name="Han C."/>
            <person name="Detter J.C."/>
            <person name="Bruce D."/>
            <person name="Goodwin L."/>
            <person name="Pitluck S."/>
            <person name="Pati A."/>
            <person name="Liolios K."/>
            <person name="Ivanova N."/>
            <person name="Mavromatis K."/>
            <person name="Mikhailova N."/>
            <person name="Chen A."/>
            <person name="Palaniappan K."/>
            <person name="Land M."/>
            <person name="Hauser L."/>
            <person name="Chang Y.J."/>
            <person name="Jeffries C.D."/>
            <person name="Brettin T."/>
            <person name="Goker M."/>
            <person name="Beck B."/>
            <person name="Bristow J."/>
            <person name="Eisen J.A."/>
            <person name="Markowitz V."/>
            <person name="Hugenholtz P."/>
            <person name="Kyrpides N.C."/>
            <person name="Klenk H.P."/>
            <person name="Chen F."/>
        </authorList>
    </citation>
    <scope>NUCLEOTIDE SEQUENCE [LARGE SCALE GENOMIC DNA]</scope>
    <source>
        <strain evidence="2">ATCC 33386 / NCTC 11300</strain>
        <plasmid evidence="2">Plasmid pSTERM01</plasmid>
    </source>
</reference>
<dbReference type="AlphaFoldDB" id="D1AS13"/>
<accession>D1AS13</accession>
<geneLocation type="plasmid" evidence="1 2">
    <name>pSTERM01</name>
</geneLocation>
<dbReference type="EMBL" id="CP001740">
    <property type="protein sequence ID" value="ACZ11000.1"/>
    <property type="molecule type" value="Genomic_DNA"/>
</dbReference>
<name>D1AS13_SEBTE</name>
<keyword evidence="1" id="KW-0614">Plasmid</keyword>
<proteinExistence type="predicted"/>
<dbReference type="Proteomes" id="UP000000845">
    <property type="component" value="Plasmid pSTERM01"/>
</dbReference>
<organism evidence="1 2">
    <name type="scientific">Sebaldella termitidis (strain ATCC 33386 / NCTC 11300)</name>
    <dbReference type="NCBI Taxonomy" id="526218"/>
    <lineage>
        <taxon>Bacteria</taxon>
        <taxon>Fusobacteriati</taxon>
        <taxon>Fusobacteriota</taxon>
        <taxon>Fusobacteriia</taxon>
        <taxon>Fusobacteriales</taxon>
        <taxon>Leptotrichiaceae</taxon>
        <taxon>Sebaldella</taxon>
    </lineage>
</organism>
<dbReference type="RefSeq" id="WP_012863575.1">
    <property type="nucleotide sequence ID" value="NC_013518.1"/>
</dbReference>
<evidence type="ECO:0000313" key="2">
    <source>
        <dbReference type="Proteomes" id="UP000000845"/>
    </source>
</evidence>
<evidence type="ECO:0000313" key="1">
    <source>
        <dbReference type="EMBL" id="ACZ11000.1"/>
    </source>
</evidence>
<dbReference type="HOGENOM" id="CLU_2304058_0_0_0"/>
<protein>
    <submittedName>
        <fullName evidence="1">Uncharacterized protein</fullName>
    </submittedName>
</protein>
<keyword evidence="2" id="KW-1185">Reference proteome</keyword>
<sequence length="100" mass="11601">MGNKKIGENMKVKFIKSPQFTGELSDFKERKSDIYTAIKIILEIDINNYGTSYDCSMIAEICIKKNKEVFYVVYTVKKTAKNLILNLERFGNKAEYKKSK</sequence>
<gene>
    <name evidence="1" type="ORF">Sterm_4168</name>
</gene>